<dbReference type="EC" id="2.1.1.-" evidence="5"/>
<dbReference type="CDD" id="cd02440">
    <property type="entry name" value="AdoMet_MTases"/>
    <property type="match status" value="1"/>
</dbReference>
<dbReference type="GO" id="GO:0008168">
    <property type="term" value="F:methyltransferase activity"/>
    <property type="evidence" value="ECO:0007669"/>
    <property type="project" value="UniProtKB-KW"/>
</dbReference>
<reference evidence="5 6" key="1">
    <citation type="submission" date="2015-10" db="EMBL/GenBank/DDBJ databases">
        <title>Candidatus Desulfofervidus auxilii, a hydrogenotrophic sulfate-reducing bacterium involved in the thermophilic anaerobic oxidation of methane.</title>
        <authorList>
            <person name="Krukenberg V."/>
            <person name="Richter M."/>
            <person name="Wegener G."/>
        </authorList>
    </citation>
    <scope>NUCLEOTIDE SEQUENCE [LARGE SCALE GENOMIC DNA]</scope>
    <source>
        <strain evidence="5 6">HS1</strain>
    </source>
</reference>
<gene>
    <name evidence="5" type="ORF">HS1_002274</name>
</gene>
<dbReference type="Gene3D" id="3.40.50.150">
    <property type="entry name" value="Vaccinia Virus protein VP39"/>
    <property type="match status" value="1"/>
</dbReference>
<dbReference type="Pfam" id="PF01209">
    <property type="entry name" value="Ubie_methyltran"/>
    <property type="match status" value="1"/>
</dbReference>
<dbReference type="KEGG" id="daw:HS1_002274"/>
<evidence type="ECO:0000256" key="2">
    <source>
        <dbReference type="ARBA" id="ARBA00022603"/>
    </source>
</evidence>
<dbReference type="SUPFAM" id="SSF53335">
    <property type="entry name" value="S-adenosyl-L-methionine-dependent methyltransferases"/>
    <property type="match status" value="1"/>
</dbReference>
<accession>A0A7U4THP2</accession>
<dbReference type="AlphaFoldDB" id="A0A7U4THP2"/>
<keyword evidence="6" id="KW-1185">Reference proteome</keyword>
<keyword evidence="4" id="KW-0949">S-adenosyl-L-methionine</keyword>
<name>A0A7U4THP2_DESA2</name>
<proteinExistence type="predicted"/>
<dbReference type="InterPro" id="IPR004033">
    <property type="entry name" value="UbiE/COQ5_MeTrFase"/>
</dbReference>
<evidence type="ECO:0000256" key="4">
    <source>
        <dbReference type="ARBA" id="ARBA00022691"/>
    </source>
</evidence>
<dbReference type="RefSeq" id="WP_066065581.1">
    <property type="nucleotide sequence ID" value="NZ_CP013015.1"/>
</dbReference>
<organism evidence="5 6">
    <name type="scientific">Desulfofervidus auxilii</name>
    <dbReference type="NCBI Taxonomy" id="1621989"/>
    <lineage>
        <taxon>Bacteria</taxon>
        <taxon>Pseudomonadati</taxon>
        <taxon>Thermodesulfobacteriota</taxon>
        <taxon>Candidatus Desulfofervidia</taxon>
        <taxon>Candidatus Desulfofervidales</taxon>
        <taxon>Candidatus Desulfofervidaceae</taxon>
        <taxon>Candidatus Desulfofervidus</taxon>
    </lineage>
</organism>
<keyword evidence="2 5" id="KW-0489">Methyltransferase</keyword>
<keyword evidence="3 5" id="KW-0808">Transferase</keyword>
<dbReference type="GO" id="GO:0032259">
    <property type="term" value="P:methylation"/>
    <property type="evidence" value="ECO:0007669"/>
    <property type="project" value="UniProtKB-KW"/>
</dbReference>
<protein>
    <submittedName>
        <fullName evidence="5">UbiE/COQ5 methyltransferase</fullName>
        <ecNumber evidence="5">2.1.1.-</ecNumber>
    </submittedName>
</protein>
<dbReference type="EMBL" id="CP013015">
    <property type="protein sequence ID" value="AMM42059.1"/>
    <property type="molecule type" value="Genomic_DNA"/>
</dbReference>
<evidence type="ECO:0000256" key="1">
    <source>
        <dbReference type="ARBA" id="ARBA00022428"/>
    </source>
</evidence>
<dbReference type="GO" id="GO:0009234">
    <property type="term" value="P:menaquinone biosynthetic process"/>
    <property type="evidence" value="ECO:0007669"/>
    <property type="project" value="UniProtKB-KW"/>
</dbReference>
<dbReference type="PANTHER" id="PTHR43591:SF24">
    <property type="entry name" value="2-METHOXY-6-POLYPRENYL-1,4-BENZOQUINOL METHYLASE, MITOCHONDRIAL"/>
    <property type="match status" value="1"/>
</dbReference>
<dbReference type="InterPro" id="IPR029063">
    <property type="entry name" value="SAM-dependent_MTases_sf"/>
</dbReference>
<sequence>MRIRQRYYDVFSYFYDWVIKLHSQDKSLWLRHYLSRKSGVKSTDKVLDLCTGTGALAIILSQYTPQGMVIGLDFSLGMLKKAREKAKTLKRKNLYWVVADAGALPFKSGTFDVITCSHAMYELTGKTRRLALENIKRCLRPGGRFCMMEHEEPKHPFIKFLYHLRLLSMGKEGREIVRHELEELKNIFTNVVKEITPTGRTKLICGEKGN</sequence>
<dbReference type="Proteomes" id="UP000070560">
    <property type="component" value="Chromosome"/>
</dbReference>
<dbReference type="OrthoDB" id="9808140at2"/>
<dbReference type="PROSITE" id="PS51608">
    <property type="entry name" value="SAM_MT_UBIE"/>
    <property type="match status" value="1"/>
</dbReference>
<evidence type="ECO:0000313" key="5">
    <source>
        <dbReference type="EMBL" id="AMM42059.1"/>
    </source>
</evidence>
<evidence type="ECO:0000256" key="3">
    <source>
        <dbReference type="ARBA" id="ARBA00022679"/>
    </source>
</evidence>
<dbReference type="PANTHER" id="PTHR43591">
    <property type="entry name" value="METHYLTRANSFERASE"/>
    <property type="match status" value="1"/>
</dbReference>
<evidence type="ECO:0000313" key="6">
    <source>
        <dbReference type="Proteomes" id="UP000070560"/>
    </source>
</evidence>
<keyword evidence="1" id="KW-0474">Menaquinone biosynthesis</keyword>